<name>A0A5C8UUL5_9MICO</name>
<evidence type="ECO:0000256" key="2">
    <source>
        <dbReference type="ARBA" id="ARBA00010488"/>
    </source>
</evidence>
<sequence>MTRSERGGPPVGLAIVDSVTVLTSPAPAVSLAGAVSVGTPAKLEVRGSRQTLGAPVSVANGRWSATLPLLESLWGGPALPPRSGQYEAILLTDDGSPLRIDVDAALPAPQLIEGVTRVAFDDREDGLGLRFSAPLSDRERGPLQQASLEADYRSARFEPLDAVFFESFYGQNASCNPLAIDREFARLRPDIARYWSVADASVAVPEGSIALIEGSEDWWRIRGSARLLVINDWLRKRFRKRSYQTVLQTWHGTMLKKLALSRLRLGARPALATLRERARWDILLAQNPYSTRVFRSAYAFLGPVWQEGYPRDDVLLTGDAAAVRRRLGIPDGVAVLLYAPTWRDDRPDHVDHLDVSRFAENLGAGYVTLIRGHSRTLLPGEDLKARNVLDVTGYPDISELFLVADALVTDYSSVMFDFTVTGKPLFFFTPDLVHYREKLRGFYFDLSAVAPGPVVSDPAELVALVHDRDAVRARYADKYRAWQRRFNPRDDGGAAERVVRRLLEERIIG</sequence>
<accession>A0A5C8UUL5</accession>
<protein>
    <submittedName>
        <fullName evidence="7">Glycosyl/glycerophosphate transferase</fullName>
    </submittedName>
</protein>
<proteinExistence type="inferred from homology"/>
<evidence type="ECO:0000256" key="4">
    <source>
        <dbReference type="ARBA" id="ARBA00022679"/>
    </source>
</evidence>
<evidence type="ECO:0000256" key="6">
    <source>
        <dbReference type="ARBA" id="ARBA00023136"/>
    </source>
</evidence>
<keyword evidence="6" id="KW-0472">Membrane</keyword>
<comment type="similarity">
    <text evidence="2">Belongs to the CDP-glycerol glycerophosphotransferase family.</text>
</comment>
<dbReference type="PANTHER" id="PTHR37316">
    <property type="entry name" value="TEICHOIC ACID GLYCEROL-PHOSPHATE PRIMASE"/>
    <property type="match status" value="1"/>
</dbReference>
<dbReference type="InterPro" id="IPR043149">
    <property type="entry name" value="TagF_N"/>
</dbReference>
<reference evidence="7 8" key="1">
    <citation type="submission" date="2019-08" db="EMBL/GenBank/DDBJ databases">
        <title>Bacterial whole genome sequence for Glaciihabitans sp. CHu50b-6-2.</title>
        <authorList>
            <person name="Jin L."/>
        </authorList>
    </citation>
    <scope>NUCLEOTIDE SEQUENCE [LARGE SCALE GENOMIC DNA]</scope>
    <source>
        <strain evidence="7 8">CHu50b-6-2</strain>
    </source>
</reference>
<dbReference type="InterPro" id="IPR007554">
    <property type="entry name" value="Glycerophosphate_synth"/>
</dbReference>
<comment type="caution">
    <text evidence="7">The sequence shown here is derived from an EMBL/GenBank/DDBJ whole genome shotgun (WGS) entry which is preliminary data.</text>
</comment>
<dbReference type="Gene3D" id="3.40.50.11820">
    <property type="match status" value="1"/>
</dbReference>
<evidence type="ECO:0000313" key="7">
    <source>
        <dbReference type="EMBL" id="TXN31279.1"/>
    </source>
</evidence>
<evidence type="ECO:0000256" key="1">
    <source>
        <dbReference type="ARBA" id="ARBA00004202"/>
    </source>
</evidence>
<evidence type="ECO:0000256" key="3">
    <source>
        <dbReference type="ARBA" id="ARBA00022475"/>
    </source>
</evidence>
<dbReference type="SUPFAM" id="SSF53756">
    <property type="entry name" value="UDP-Glycosyltransferase/glycogen phosphorylase"/>
    <property type="match status" value="1"/>
</dbReference>
<organism evidence="7 8">
    <name type="scientific">Lacisediminihabitans profunda</name>
    <dbReference type="NCBI Taxonomy" id="2594790"/>
    <lineage>
        <taxon>Bacteria</taxon>
        <taxon>Bacillati</taxon>
        <taxon>Actinomycetota</taxon>
        <taxon>Actinomycetes</taxon>
        <taxon>Micrococcales</taxon>
        <taxon>Microbacteriaceae</taxon>
        <taxon>Lacisediminihabitans</taxon>
    </lineage>
</organism>
<keyword evidence="4 7" id="KW-0808">Transferase</keyword>
<evidence type="ECO:0000256" key="5">
    <source>
        <dbReference type="ARBA" id="ARBA00022944"/>
    </source>
</evidence>
<dbReference type="GO" id="GO:0047355">
    <property type="term" value="F:CDP-glycerol glycerophosphotransferase activity"/>
    <property type="evidence" value="ECO:0007669"/>
    <property type="project" value="InterPro"/>
</dbReference>
<dbReference type="EMBL" id="VRMG01000005">
    <property type="protein sequence ID" value="TXN31279.1"/>
    <property type="molecule type" value="Genomic_DNA"/>
</dbReference>
<keyword evidence="5" id="KW-0777">Teichoic acid biosynthesis</keyword>
<dbReference type="InterPro" id="IPR043148">
    <property type="entry name" value="TagF_C"/>
</dbReference>
<dbReference type="GO" id="GO:0019350">
    <property type="term" value="P:teichoic acid biosynthetic process"/>
    <property type="evidence" value="ECO:0007669"/>
    <property type="project" value="UniProtKB-KW"/>
</dbReference>
<dbReference type="Proteomes" id="UP000321379">
    <property type="component" value="Unassembled WGS sequence"/>
</dbReference>
<dbReference type="AlphaFoldDB" id="A0A5C8UUL5"/>
<dbReference type="InterPro" id="IPR051612">
    <property type="entry name" value="Teichoic_Acid_Biosynth"/>
</dbReference>
<gene>
    <name evidence="7" type="ORF">FVP33_06840</name>
</gene>
<keyword evidence="3" id="KW-1003">Cell membrane</keyword>
<dbReference type="RefSeq" id="WP_147782865.1">
    <property type="nucleotide sequence ID" value="NZ_VRMG01000005.1"/>
</dbReference>
<dbReference type="PANTHER" id="PTHR37316:SF3">
    <property type="entry name" value="TEICHOIC ACID GLYCEROL-PHOSPHATE TRANSFERASE"/>
    <property type="match status" value="1"/>
</dbReference>
<keyword evidence="8" id="KW-1185">Reference proteome</keyword>
<dbReference type="Gene3D" id="3.40.50.12580">
    <property type="match status" value="1"/>
</dbReference>
<dbReference type="Pfam" id="PF04464">
    <property type="entry name" value="Glyphos_transf"/>
    <property type="match status" value="1"/>
</dbReference>
<evidence type="ECO:0000313" key="8">
    <source>
        <dbReference type="Proteomes" id="UP000321379"/>
    </source>
</evidence>
<dbReference type="GO" id="GO:0005886">
    <property type="term" value="C:plasma membrane"/>
    <property type="evidence" value="ECO:0007669"/>
    <property type="project" value="UniProtKB-SubCell"/>
</dbReference>
<comment type="subcellular location">
    <subcellularLocation>
        <location evidence="1">Cell membrane</location>
        <topology evidence="1">Peripheral membrane protein</topology>
    </subcellularLocation>
</comment>